<dbReference type="PROSITE" id="PS50053">
    <property type="entry name" value="UBIQUITIN_2"/>
    <property type="match status" value="1"/>
</dbReference>
<evidence type="ECO:0000256" key="12">
    <source>
        <dbReference type="RuleBase" id="RU003465"/>
    </source>
</evidence>
<dbReference type="InterPro" id="IPR036457">
    <property type="entry name" value="PPM-type-like_dom_sf"/>
</dbReference>
<evidence type="ECO:0000256" key="5">
    <source>
        <dbReference type="ARBA" id="ARBA00022723"/>
    </source>
</evidence>
<keyword evidence="5" id="KW-0479">Metal-binding</keyword>
<evidence type="ECO:0000256" key="7">
    <source>
        <dbReference type="ARBA" id="ARBA00022842"/>
    </source>
</evidence>
<comment type="similarity">
    <text evidence="3 12">Belongs to the PP2C family.</text>
</comment>
<protein>
    <recommendedName>
        <fullName evidence="4">protein-serine/threonine phosphatase</fullName>
        <ecNumber evidence="4">3.1.3.16</ecNumber>
    </recommendedName>
</protein>
<feature type="compositionally biased region" description="Polar residues" evidence="13">
    <location>
        <begin position="469"/>
        <end position="508"/>
    </location>
</feature>
<feature type="domain" description="Ubiquitin-like" evidence="14">
    <location>
        <begin position="19"/>
        <end position="97"/>
    </location>
</feature>
<dbReference type="InterPro" id="IPR000222">
    <property type="entry name" value="PP2C_BS"/>
</dbReference>
<dbReference type="GO" id="GO:0036503">
    <property type="term" value="P:ERAD pathway"/>
    <property type="evidence" value="ECO:0007669"/>
    <property type="project" value="TreeGrafter"/>
</dbReference>
<sequence length="1161" mass="124322">MESRGTVKIPGAESSETTIEIKIKTLDSQTYTLRVDKQVPVPALKEQIASVTGVLSEQQRLICRGKVLKDDQLLSAYRILDVEDGHTLHMVVRQPVPSSSDGTHNLPGSIAEESRTGKSNSFVFNTLSAVLGEQSHFLGTGLPMCTSRSHGSHVAPSVVIETFNLPDRGDGVPSEISQIVSAVLGSFGLSNIGSGGGGIDLREHAMQRPERTSDAGSALDSAHQQPEQGGTRFQSNRPHSAFGIPTAISLGTLQPPVIPDSLTTLSQYLSQLRHEFDGIGRGGGNNTAATNSTIEGNTNSASHPGSLQEGLPMPASLAEVMQSTRQMLIEQSAECLHQLARQLENQANVTDPSLRTSIQTTAWSAGLLLHNLGAFLLELGRTTMTLRLGQTPSEAVVNAGPAVFISPSGPNPLMPLPFQPGTSFGAIPMGSVQPGSGLVNGRSAGFLPRRIDIQIRRGSSMVGSNAIQEERSNTQQAPGQGNTATASGTDNLGSQATTRNSDGSSSAGESGVRVVPVRTMVAAVPAPFGRLPSDSSSNPVSLYYPVLGRFQHVASGLVSGEQGHQVSGEHHPAGLQTEQPSVPDSIGQQNAEDPARNGSLANPNSRQQEPSHSHSVNVGTLSTAGTQDNQESERQIRSGVLQLLRNLFPGGEIHVEDGGLHGTASDSVLERAATFRDRVVSSTGSSAAEASATDEGIFLSNLLHQIMPFISQHSSAEPTVTPLEDTNAFEHRMSQDSSTHVRLLNQLQLQWLFMPLAGSSSVRTSRRQSDSEPSAPNPKRQKDAQEVENLNTNTNRVSSSWPLHFELLHHQMENLDKDSSFTSSNVQPTIGDSFPLESISEDTVSAVAERRQNVLTNFVPALRSGEWSDIGDRTYMEDTHVCISDLAKKFGNKLLGQEAISFYGVFDGHGGNGAAHFVREHLPRVIVEDADFPLDIEKVVTRSFIETDAALLKSCSIESALSSGTTALTAMIFGRSLLVANAGDCRAVLSRRGAAVELSEDHRPDCTKERMRIESLGGYIDDGYLNGQLGVTRALGDWHLEGMKEMGGRGGPLSAEPELKLVTLTNEDEFLIIGSDGIWDVFTSQNAVGFARRRLQEHNDLKLCCKEMVKEAIKRGGTDNLTIVMVSFHLEPPPHAAVQKAKVHRSISAEGLQNLRCLLEG</sequence>
<comment type="cofactor">
    <cofactor evidence="2">
        <name>Mg(2+)</name>
        <dbReference type="ChEBI" id="CHEBI:18420"/>
    </cofactor>
</comment>
<evidence type="ECO:0000256" key="11">
    <source>
        <dbReference type="ARBA" id="ARBA00048336"/>
    </source>
</evidence>
<comment type="caution">
    <text evidence="16">The sequence shown here is derived from an EMBL/GenBank/DDBJ whole genome shotgun (WGS) entry which is preliminary data.</text>
</comment>
<dbReference type="PROSITE" id="PS51746">
    <property type="entry name" value="PPM_2"/>
    <property type="match status" value="1"/>
</dbReference>
<evidence type="ECO:0000256" key="4">
    <source>
        <dbReference type="ARBA" id="ARBA00013081"/>
    </source>
</evidence>
<accession>A0AAP0MHQ2</accession>
<dbReference type="Gene3D" id="3.10.20.90">
    <property type="entry name" value="Phosphatidylinositol 3-kinase Catalytic Subunit, Chain A, domain 1"/>
    <property type="match status" value="1"/>
</dbReference>
<evidence type="ECO:0000259" key="15">
    <source>
        <dbReference type="PROSITE" id="PS51746"/>
    </source>
</evidence>
<dbReference type="Pfam" id="PF00481">
    <property type="entry name" value="PP2C"/>
    <property type="match status" value="1"/>
</dbReference>
<evidence type="ECO:0000256" key="1">
    <source>
        <dbReference type="ARBA" id="ARBA00001936"/>
    </source>
</evidence>
<keyword evidence="17" id="KW-1185">Reference proteome</keyword>
<dbReference type="GO" id="GO:0071818">
    <property type="term" value="C:BAT3 complex"/>
    <property type="evidence" value="ECO:0007669"/>
    <property type="project" value="TreeGrafter"/>
</dbReference>
<dbReference type="SMART" id="SM00213">
    <property type="entry name" value="UBQ"/>
    <property type="match status" value="1"/>
</dbReference>
<dbReference type="Pfam" id="PF00240">
    <property type="entry name" value="ubiquitin"/>
    <property type="match status" value="1"/>
</dbReference>
<dbReference type="AlphaFoldDB" id="A0AAP0MHQ2"/>
<evidence type="ECO:0000313" key="16">
    <source>
        <dbReference type="EMBL" id="KAK9210682.1"/>
    </source>
</evidence>
<dbReference type="GO" id="GO:0051787">
    <property type="term" value="F:misfolded protein binding"/>
    <property type="evidence" value="ECO:0007669"/>
    <property type="project" value="TreeGrafter"/>
</dbReference>
<feature type="region of interest" description="Disordered" evidence="13">
    <location>
        <begin position="560"/>
        <end position="634"/>
    </location>
</feature>
<evidence type="ECO:0000256" key="2">
    <source>
        <dbReference type="ARBA" id="ARBA00001946"/>
    </source>
</evidence>
<keyword evidence="8 12" id="KW-0904">Protein phosphatase</keyword>
<organism evidence="16 17">
    <name type="scientific">Citrus x changshan-huyou</name>
    <dbReference type="NCBI Taxonomy" id="2935761"/>
    <lineage>
        <taxon>Eukaryota</taxon>
        <taxon>Viridiplantae</taxon>
        <taxon>Streptophyta</taxon>
        <taxon>Embryophyta</taxon>
        <taxon>Tracheophyta</taxon>
        <taxon>Spermatophyta</taxon>
        <taxon>Magnoliopsida</taxon>
        <taxon>eudicotyledons</taxon>
        <taxon>Gunneridae</taxon>
        <taxon>Pentapetalae</taxon>
        <taxon>rosids</taxon>
        <taxon>malvids</taxon>
        <taxon>Sapindales</taxon>
        <taxon>Rutaceae</taxon>
        <taxon>Aurantioideae</taxon>
        <taxon>Citrus</taxon>
    </lineage>
</organism>
<dbReference type="GO" id="GO:0031593">
    <property type="term" value="F:polyubiquitin modification-dependent protein binding"/>
    <property type="evidence" value="ECO:0007669"/>
    <property type="project" value="TreeGrafter"/>
</dbReference>
<reference evidence="16 17" key="1">
    <citation type="submission" date="2024-05" db="EMBL/GenBank/DDBJ databases">
        <title>Haplotype-resolved chromosome-level genome assembly of Huyou (Citrus changshanensis).</title>
        <authorList>
            <person name="Miao C."/>
            <person name="Chen W."/>
            <person name="Wu Y."/>
            <person name="Wang L."/>
            <person name="Zhao S."/>
            <person name="Grierson D."/>
            <person name="Xu C."/>
            <person name="Chen K."/>
        </authorList>
    </citation>
    <scope>NUCLEOTIDE SEQUENCE [LARGE SCALE GENOMIC DNA]</scope>
    <source>
        <strain evidence="16">01-14</strain>
        <tissue evidence="16">Leaf</tissue>
    </source>
</reference>
<dbReference type="Gene3D" id="3.60.40.10">
    <property type="entry name" value="PPM-type phosphatase domain"/>
    <property type="match status" value="1"/>
</dbReference>
<keyword evidence="6 12" id="KW-0378">Hydrolase</keyword>
<evidence type="ECO:0000256" key="8">
    <source>
        <dbReference type="ARBA" id="ARBA00022912"/>
    </source>
</evidence>
<dbReference type="EMBL" id="JBCGBO010000004">
    <property type="protein sequence ID" value="KAK9210682.1"/>
    <property type="molecule type" value="Genomic_DNA"/>
</dbReference>
<dbReference type="InterPro" id="IPR001932">
    <property type="entry name" value="PPM-type_phosphatase-like_dom"/>
</dbReference>
<name>A0AAP0MHQ2_9ROSI</name>
<evidence type="ECO:0000256" key="13">
    <source>
        <dbReference type="SAM" id="MobiDB-lite"/>
    </source>
</evidence>
<dbReference type="GO" id="GO:0004722">
    <property type="term" value="F:protein serine/threonine phosphatase activity"/>
    <property type="evidence" value="ECO:0007669"/>
    <property type="project" value="UniProtKB-EC"/>
</dbReference>
<dbReference type="PANTHER" id="PTHR15204">
    <property type="entry name" value="LARGE PROLINE-RICH PROTEIN BAG6"/>
    <property type="match status" value="1"/>
</dbReference>
<dbReference type="FunFam" id="3.10.20.90:FF:000154">
    <property type="entry name" value="Large proline-rich protein BAG6"/>
    <property type="match status" value="1"/>
</dbReference>
<dbReference type="SUPFAM" id="SSF81606">
    <property type="entry name" value="PP2C-like"/>
    <property type="match status" value="1"/>
</dbReference>
<comment type="cofactor">
    <cofactor evidence="1">
        <name>Mn(2+)</name>
        <dbReference type="ChEBI" id="CHEBI:29035"/>
    </cofactor>
</comment>
<feature type="compositionally biased region" description="Polar residues" evidence="13">
    <location>
        <begin position="599"/>
        <end position="629"/>
    </location>
</feature>
<evidence type="ECO:0000256" key="9">
    <source>
        <dbReference type="ARBA" id="ARBA00023211"/>
    </source>
</evidence>
<feature type="region of interest" description="Disordered" evidence="13">
    <location>
        <begin position="469"/>
        <end position="512"/>
    </location>
</feature>
<dbReference type="SMART" id="SM00332">
    <property type="entry name" value="PP2Cc"/>
    <property type="match status" value="1"/>
</dbReference>
<comment type="catalytic activity">
    <reaction evidence="10">
        <text>O-phospho-L-seryl-[protein] + H2O = L-seryl-[protein] + phosphate</text>
        <dbReference type="Rhea" id="RHEA:20629"/>
        <dbReference type="Rhea" id="RHEA-COMP:9863"/>
        <dbReference type="Rhea" id="RHEA-COMP:11604"/>
        <dbReference type="ChEBI" id="CHEBI:15377"/>
        <dbReference type="ChEBI" id="CHEBI:29999"/>
        <dbReference type="ChEBI" id="CHEBI:43474"/>
        <dbReference type="ChEBI" id="CHEBI:83421"/>
        <dbReference type="EC" id="3.1.3.16"/>
    </reaction>
</comment>
<comment type="catalytic activity">
    <reaction evidence="11">
        <text>O-phospho-L-threonyl-[protein] + H2O = L-threonyl-[protein] + phosphate</text>
        <dbReference type="Rhea" id="RHEA:47004"/>
        <dbReference type="Rhea" id="RHEA-COMP:11060"/>
        <dbReference type="Rhea" id="RHEA-COMP:11605"/>
        <dbReference type="ChEBI" id="CHEBI:15377"/>
        <dbReference type="ChEBI" id="CHEBI:30013"/>
        <dbReference type="ChEBI" id="CHEBI:43474"/>
        <dbReference type="ChEBI" id="CHEBI:61977"/>
        <dbReference type="EC" id="3.1.3.16"/>
    </reaction>
</comment>
<keyword evidence="7" id="KW-0460">Magnesium</keyword>
<dbReference type="GO" id="GO:0005634">
    <property type="term" value="C:nucleus"/>
    <property type="evidence" value="ECO:0007669"/>
    <property type="project" value="UniProtKB-ARBA"/>
</dbReference>
<dbReference type="CDD" id="cd00143">
    <property type="entry name" value="PP2Cc"/>
    <property type="match status" value="1"/>
</dbReference>
<dbReference type="EC" id="3.1.3.16" evidence="4"/>
<dbReference type="SUPFAM" id="SSF54236">
    <property type="entry name" value="Ubiquitin-like"/>
    <property type="match status" value="1"/>
</dbReference>
<feature type="region of interest" description="Disordered" evidence="13">
    <location>
        <begin position="207"/>
        <end position="240"/>
    </location>
</feature>
<proteinExistence type="inferred from homology"/>
<keyword evidence="9" id="KW-0464">Manganese</keyword>
<dbReference type="PROSITE" id="PS01032">
    <property type="entry name" value="PPM_1"/>
    <property type="match status" value="1"/>
</dbReference>
<dbReference type="InterPro" id="IPR029071">
    <property type="entry name" value="Ubiquitin-like_domsf"/>
</dbReference>
<evidence type="ECO:0000256" key="10">
    <source>
        <dbReference type="ARBA" id="ARBA00047761"/>
    </source>
</evidence>
<feature type="compositionally biased region" description="Polar residues" evidence="13">
    <location>
        <begin position="222"/>
        <end position="238"/>
    </location>
</feature>
<gene>
    <name evidence="16" type="ORF">WN944_003053</name>
</gene>
<feature type="domain" description="PPM-type phosphatase" evidence="15">
    <location>
        <begin position="863"/>
        <end position="1128"/>
    </location>
</feature>
<feature type="region of interest" description="Disordered" evidence="13">
    <location>
        <begin position="762"/>
        <end position="785"/>
    </location>
</feature>
<feature type="region of interest" description="Disordered" evidence="13">
    <location>
        <begin position="279"/>
        <end position="306"/>
    </location>
</feature>
<dbReference type="GO" id="GO:0046872">
    <property type="term" value="F:metal ion binding"/>
    <property type="evidence" value="ECO:0007669"/>
    <property type="project" value="UniProtKB-KW"/>
</dbReference>
<dbReference type="InterPro" id="IPR000626">
    <property type="entry name" value="Ubiquitin-like_dom"/>
</dbReference>
<dbReference type="Proteomes" id="UP001428341">
    <property type="component" value="Unassembled WGS sequence"/>
</dbReference>
<feature type="compositionally biased region" description="Polar residues" evidence="13">
    <location>
        <begin position="292"/>
        <end position="305"/>
    </location>
</feature>
<evidence type="ECO:0000259" key="14">
    <source>
        <dbReference type="PROSITE" id="PS50053"/>
    </source>
</evidence>
<evidence type="ECO:0000256" key="3">
    <source>
        <dbReference type="ARBA" id="ARBA00006702"/>
    </source>
</evidence>
<evidence type="ECO:0000313" key="17">
    <source>
        <dbReference type="Proteomes" id="UP001428341"/>
    </source>
</evidence>
<feature type="compositionally biased region" description="Polar residues" evidence="13">
    <location>
        <begin position="576"/>
        <end position="591"/>
    </location>
</feature>
<dbReference type="FunFam" id="3.60.40.10:FF:000004">
    <property type="entry name" value="Probable protein phosphatase 2C 22"/>
    <property type="match status" value="1"/>
</dbReference>
<dbReference type="PANTHER" id="PTHR15204:SF0">
    <property type="entry name" value="LARGE PROLINE-RICH PROTEIN BAG6"/>
    <property type="match status" value="1"/>
</dbReference>
<evidence type="ECO:0000256" key="6">
    <source>
        <dbReference type="ARBA" id="ARBA00022801"/>
    </source>
</evidence>